<sequence>MLTRAGSAMAKEVPPIENWSSCKIRNMDDMLKSLIETRTETSKAIKTDQGWTRSFGEGLGFREDYDETIASGGWEFYALGNGLYLSIVDMVATTTIPRRHVSDDHLVLSAVINAGVEVLDNYGTIGELSDGYCTYYGMAAGTEFKTVYKPGCKLQWVSVFLNRSELYNTLGLAADDMPKDIRSFVDTGAPLPHTNVMLTPTAYLAARQLIECPFTGGFRKAFLRSKSQELACHILFTLFNEVDDQISDVVFTEDDYKKIYRAMRYLKHGLDEPANIPEIAYAVGMTRQKLQLGFKLVFGNTVARIRDNLRMEYALELVRNSNMPMIEIALETGYEHPASFTRAFKAAFGTSPANMRRIALQSMSYSRKRKAGY</sequence>
<dbReference type="Proteomes" id="UP001595444">
    <property type="component" value="Unassembled WGS sequence"/>
</dbReference>
<evidence type="ECO:0000256" key="2">
    <source>
        <dbReference type="ARBA" id="ARBA00023125"/>
    </source>
</evidence>
<dbReference type="PANTHER" id="PTHR47893:SF1">
    <property type="entry name" value="REGULATORY PROTEIN PCHR"/>
    <property type="match status" value="1"/>
</dbReference>
<evidence type="ECO:0000313" key="6">
    <source>
        <dbReference type="Proteomes" id="UP001595444"/>
    </source>
</evidence>
<gene>
    <name evidence="5" type="ORF">ACFOKA_02060</name>
</gene>
<reference evidence="6" key="1">
    <citation type="journal article" date="2019" name="Int. J. Syst. Evol. Microbiol.">
        <title>The Global Catalogue of Microorganisms (GCM) 10K type strain sequencing project: providing services to taxonomists for standard genome sequencing and annotation.</title>
        <authorList>
            <consortium name="The Broad Institute Genomics Platform"/>
            <consortium name="The Broad Institute Genome Sequencing Center for Infectious Disease"/>
            <person name="Wu L."/>
            <person name="Ma J."/>
        </authorList>
    </citation>
    <scope>NUCLEOTIDE SEQUENCE [LARGE SCALE GENOMIC DNA]</scope>
    <source>
        <strain evidence="6">KCTC 62164</strain>
    </source>
</reference>
<feature type="domain" description="HTH araC/xylS-type" evidence="4">
    <location>
        <begin position="260"/>
        <end position="358"/>
    </location>
</feature>
<dbReference type="InterPro" id="IPR020449">
    <property type="entry name" value="Tscrpt_reg_AraC-type_HTH"/>
</dbReference>
<dbReference type="PANTHER" id="PTHR47893">
    <property type="entry name" value="REGULATORY PROTEIN PCHR"/>
    <property type="match status" value="1"/>
</dbReference>
<dbReference type="Gene3D" id="1.10.10.60">
    <property type="entry name" value="Homeodomain-like"/>
    <property type="match status" value="2"/>
</dbReference>
<keyword evidence="6" id="KW-1185">Reference proteome</keyword>
<dbReference type="EMBL" id="JBHRSL010000002">
    <property type="protein sequence ID" value="MFC3050681.1"/>
    <property type="molecule type" value="Genomic_DNA"/>
</dbReference>
<name>A0ABV7D1H6_9PROT</name>
<protein>
    <submittedName>
        <fullName evidence="5">Helix-turn-helix domain-containing protein</fullName>
    </submittedName>
</protein>
<dbReference type="SMART" id="SM00342">
    <property type="entry name" value="HTH_ARAC"/>
    <property type="match status" value="1"/>
</dbReference>
<dbReference type="SUPFAM" id="SSF46689">
    <property type="entry name" value="Homeodomain-like"/>
    <property type="match status" value="1"/>
</dbReference>
<keyword evidence="1" id="KW-0805">Transcription regulation</keyword>
<proteinExistence type="predicted"/>
<dbReference type="InterPro" id="IPR018060">
    <property type="entry name" value="HTH_AraC"/>
</dbReference>
<keyword evidence="2" id="KW-0238">DNA-binding</keyword>
<dbReference type="PROSITE" id="PS00041">
    <property type="entry name" value="HTH_ARAC_FAMILY_1"/>
    <property type="match status" value="1"/>
</dbReference>
<dbReference type="PROSITE" id="PS01124">
    <property type="entry name" value="HTH_ARAC_FAMILY_2"/>
    <property type="match status" value="1"/>
</dbReference>
<evidence type="ECO:0000256" key="3">
    <source>
        <dbReference type="ARBA" id="ARBA00023163"/>
    </source>
</evidence>
<evidence type="ECO:0000259" key="4">
    <source>
        <dbReference type="PROSITE" id="PS01124"/>
    </source>
</evidence>
<organism evidence="5 6">
    <name type="scientific">Kordiimonas pumila</name>
    <dbReference type="NCBI Taxonomy" id="2161677"/>
    <lineage>
        <taxon>Bacteria</taxon>
        <taxon>Pseudomonadati</taxon>
        <taxon>Pseudomonadota</taxon>
        <taxon>Alphaproteobacteria</taxon>
        <taxon>Kordiimonadales</taxon>
        <taxon>Kordiimonadaceae</taxon>
        <taxon>Kordiimonas</taxon>
    </lineage>
</organism>
<evidence type="ECO:0000256" key="1">
    <source>
        <dbReference type="ARBA" id="ARBA00023015"/>
    </source>
</evidence>
<keyword evidence="3" id="KW-0804">Transcription</keyword>
<accession>A0ABV7D1H6</accession>
<dbReference type="RefSeq" id="WP_194212799.1">
    <property type="nucleotide sequence ID" value="NZ_CP061205.1"/>
</dbReference>
<dbReference type="PRINTS" id="PR00032">
    <property type="entry name" value="HTHARAC"/>
</dbReference>
<dbReference type="InterPro" id="IPR053142">
    <property type="entry name" value="PchR_regulatory_protein"/>
</dbReference>
<dbReference type="InterPro" id="IPR009057">
    <property type="entry name" value="Homeodomain-like_sf"/>
</dbReference>
<dbReference type="InterPro" id="IPR018062">
    <property type="entry name" value="HTH_AraC-typ_CS"/>
</dbReference>
<evidence type="ECO:0000313" key="5">
    <source>
        <dbReference type="EMBL" id="MFC3050681.1"/>
    </source>
</evidence>
<comment type="caution">
    <text evidence="5">The sequence shown here is derived from an EMBL/GenBank/DDBJ whole genome shotgun (WGS) entry which is preliminary data.</text>
</comment>
<dbReference type="Pfam" id="PF12833">
    <property type="entry name" value="HTH_18"/>
    <property type="match status" value="1"/>
</dbReference>